<dbReference type="InterPro" id="IPR038717">
    <property type="entry name" value="Tc1-like_DDE_dom"/>
</dbReference>
<dbReference type="Pfam" id="PF13592">
    <property type="entry name" value="HTH_33"/>
    <property type="match status" value="1"/>
</dbReference>
<feature type="domain" description="Winged helix-turn helix" evidence="2">
    <location>
        <begin position="177"/>
        <end position="235"/>
    </location>
</feature>
<sequence>MFAGKKSAQIREILISESAWEEMTCLFAPSIAFFDADSTSELIFLGSLPDALNIAAPGQSKILLYPWRFRCLIFFRIRFKLGTMKITLTPQQKLQLEQMHDIERDSRVCDRIKAVLLASEGWSQTMISQALRIHESTVARHLSDYVLSEKLKPENGGSQSKLSATQTMHLIEHLTERTYPHTHQIVAYVKETFGLDYTVSGMNKWLHHNGFSYKQPKGVPHKFDGAKQQAFIDAYEALKASCDEDESIVFIDAVHPTLSTKISHGWIRTGQDKVIETTGNRSRLNILGALNLSDIGATIIDDYESINSETIVRFFCKLRESYPLAHKLHIILDGAGYHRSDLVRDAAFVLNIELHYLPPYSPNLNPIERLWKVMNEKSRNNVYFKSKRDFKAAIDQFFTVTLPEIAGSLASRINDNFQVLKPASSS</sequence>
<name>A0A5S9LZ84_9ENTR</name>
<dbReference type="SUPFAM" id="SSF53098">
    <property type="entry name" value="Ribonuclease H-like"/>
    <property type="match status" value="1"/>
</dbReference>
<reference evidence="4" key="2">
    <citation type="submission" date="2019-11" db="EMBL/GenBank/DDBJ databases">
        <title>Complete plasmid sequence of Enterobacter hormaechei subsp. xiangfangensis pMY460-rmtE.</title>
        <authorList>
            <person name="Oshiro S."/>
            <person name="Tada T."/>
            <person name="Kirikae T."/>
        </authorList>
    </citation>
    <scope>NUCLEOTIDE SEQUENCE</scope>
    <source>
        <strain evidence="4">MY460</strain>
        <plasmid evidence="4">pMY460-rmtE</plasmid>
    </source>
</reference>
<dbReference type="InterPro" id="IPR012337">
    <property type="entry name" value="RNaseH-like_sf"/>
</dbReference>
<geneLocation type="plasmid" evidence="4">
    <name>pMY460-rmtE</name>
</geneLocation>
<organism evidence="3">
    <name type="scientific">Enterobacter hormaechei subsp. xiangfangensis</name>
    <dbReference type="NCBI Taxonomy" id="1296536"/>
    <lineage>
        <taxon>Bacteria</taxon>
        <taxon>Pseudomonadati</taxon>
        <taxon>Pseudomonadota</taxon>
        <taxon>Gammaproteobacteria</taxon>
        <taxon>Enterobacterales</taxon>
        <taxon>Enterobacteriaceae</taxon>
        <taxon>Enterobacter</taxon>
        <taxon>Enterobacter cloacae complex</taxon>
    </lineage>
</organism>
<reference evidence="3" key="1">
    <citation type="submission" date="2019-11" db="EMBL/GenBank/DDBJ databases">
        <title>Complete plasmid sequence of Enterobacter hormaechei subsp. xiangfangensis pMY458-rmtE.</title>
        <authorList>
            <person name="Oshiro S."/>
            <person name="Tada T."/>
            <person name="Kirikae T."/>
        </authorList>
    </citation>
    <scope>NUCLEOTIDE SEQUENCE</scope>
    <source>
        <strain evidence="3">MY458</strain>
        <plasmid evidence="3">pMY458-rmtE</plasmid>
    </source>
</reference>
<accession>A0A5S9LZ84</accession>
<dbReference type="Pfam" id="PF13551">
    <property type="entry name" value="HTH_29"/>
    <property type="match status" value="1"/>
</dbReference>
<keyword evidence="3" id="KW-0614">Plasmid</keyword>
<evidence type="ECO:0000313" key="3">
    <source>
        <dbReference type="EMBL" id="BBP49900.1"/>
    </source>
</evidence>
<proteinExistence type="predicted"/>
<dbReference type="Gene3D" id="3.30.420.10">
    <property type="entry name" value="Ribonuclease H-like superfamily/Ribonuclease H"/>
    <property type="match status" value="1"/>
</dbReference>
<dbReference type="EMBL" id="LC511997">
    <property type="protein sequence ID" value="BBP50296.1"/>
    <property type="molecule type" value="Genomic_DNA"/>
</dbReference>
<evidence type="ECO:0000259" key="2">
    <source>
        <dbReference type="Pfam" id="PF13592"/>
    </source>
</evidence>
<dbReference type="InterPro" id="IPR009057">
    <property type="entry name" value="Homeodomain-like_sf"/>
</dbReference>
<dbReference type="GO" id="GO:0003676">
    <property type="term" value="F:nucleic acid binding"/>
    <property type="evidence" value="ECO:0007669"/>
    <property type="project" value="InterPro"/>
</dbReference>
<dbReference type="AlphaFoldDB" id="A0A5S9LZ84"/>
<dbReference type="SUPFAM" id="SSF46689">
    <property type="entry name" value="Homeodomain-like"/>
    <property type="match status" value="1"/>
</dbReference>
<dbReference type="EMBL" id="LC511996">
    <property type="protein sequence ID" value="BBP49900.1"/>
    <property type="molecule type" value="Genomic_DNA"/>
</dbReference>
<dbReference type="InterPro" id="IPR036397">
    <property type="entry name" value="RNaseH_sf"/>
</dbReference>
<evidence type="ECO:0008006" key="5">
    <source>
        <dbReference type="Google" id="ProtNLM"/>
    </source>
</evidence>
<feature type="domain" description="Tc1-like transposase DDE" evidence="1">
    <location>
        <begin position="248"/>
        <end position="390"/>
    </location>
</feature>
<geneLocation type="plasmid" evidence="3">
    <name>pMY458-rmtE</name>
</geneLocation>
<evidence type="ECO:0000259" key="1">
    <source>
        <dbReference type="Pfam" id="PF13358"/>
    </source>
</evidence>
<dbReference type="NCBIfam" id="NF033545">
    <property type="entry name" value="transpos_IS630"/>
    <property type="match status" value="1"/>
</dbReference>
<dbReference type="InterPro" id="IPR047655">
    <property type="entry name" value="Transpos_IS630-like"/>
</dbReference>
<dbReference type="PANTHER" id="PTHR46564:SF1">
    <property type="entry name" value="TRANSPOSASE"/>
    <property type="match status" value="1"/>
</dbReference>
<evidence type="ECO:0000313" key="4">
    <source>
        <dbReference type="EMBL" id="BBP50296.1"/>
    </source>
</evidence>
<dbReference type="InterPro" id="IPR025959">
    <property type="entry name" value="Winged_HTH_dom"/>
</dbReference>
<dbReference type="Pfam" id="PF13358">
    <property type="entry name" value="DDE_3"/>
    <property type="match status" value="1"/>
</dbReference>
<protein>
    <recommendedName>
        <fullName evidence="5">IS630 family transposase</fullName>
    </recommendedName>
</protein>
<dbReference type="PANTHER" id="PTHR46564">
    <property type="entry name" value="TRANSPOSASE"/>
    <property type="match status" value="1"/>
</dbReference>